<evidence type="ECO:0000256" key="5">
    <source>
        <dbReference type="ARBA" id="ARBA00022840"/>
    </source>
</evidence>
<feature type="binding site" evidence="10">
    <location>
        <begin position="116"/>
        <end position="122"/>
    </location>
    <ligand>
        <name>ATP</name>
        <dbReference type="ChEBI" id="CHEBI:30616"/>
    </ligand>
</feature>
<comment type="subcellular location">
    <subcellularLocation>
        <location evidence="10 11">Cytoplasm</location>
    </subcellularLocation>
</comment>
<dbReference type="InterPro" id="IPR035911">
    <property type="entry name" value="MurE/MurF_N"/>
</dbReference>
<dbReference type="PANTHER" id="PTHR43024:SF1">
    <property type="entry name" value="UDP-N-ACETYLMURAMOYL-TRIPEPTIDE--D-ALANYL-D-ALANINE LIGASE"/>
    <property type="match status" value="1"/>
</dbReference>
<keyword evidence="9 10" id="KW-0961">Cell wall biogenesis/degradation</keyword>
<name>A0ABX5VL16_9MICO</name>
<keyword evidence="3 10" id="KW-0132">Cell division</keyword>
<dbReference type="EC" id="6.3.2.10" evidence="10 11"/>
<feature type="domain" description="Mur ligase central" evidence="14">
    <location>
        <begin position="115"/>
        <end position="305"/>
    </location>
</feature>
<keyword evidence="1 10" id="KW-0963">Cytoplasm</keyword>
<dbReference type="InterPro" id="IPR000713">
    <property type="entry name" value="Mur_ligase_N"/>
</dbReference>
<evidence type="ECO:0000259" key="12">
    <source>
        <dbReference type="Pfam" id="PF01225"/>
    </source>
</evidence>
<reference evidence="15 16" key="1">
    <citation type="submission" date="2019-05" db="EMBL/GenBank/DDBJ databases">
        <title>Georgenia *** sp. nov., and Georgenia *** sp. nov., isolated from the intestinal contents of plateau pika (Ochotona curzoniae) in the Qinghai-Tibet plateau of China.</title>
        <authorList>
            <person name="Tian Z."/>
        </authorList>
    </citation>
    <scope>NUCLEOTIDE SEQUENCE [LARGE SCALE GENOMIC DNA]</scope>
    <source>
        <strain evidence="15 16">Z294</strain>
    </source>
</reference>
<dbReference type="SUPFAM" id="SSF53623">
    <property type="entry name" value="MurD-like peptide ligases, catalytic domain"/>
    <property type="match status" value="1"/>
</dbReference>
<evidence type="ECO:0000256" key="1">
    <source>
        <dbReference type="ARBA" id="ARBA00022490"/>
    </source>
</evidence>
<keyword evidence="16" id="KW-1185">Reference proteome</keyword>
<dbReference type="EMBL" id="CP040899">
    <property type="protein sequence ID" value="QDB78858.1"/>
    <property type="molecule type" value="Genomic_DNA"/>
</dbReference>
<sequence length="471" mass="48174">MGAAMIQLTVAQLAQAVGGRAVGVDPQQLVTSGVVTDSRLAEPGSVFVAVRGERTDGHDHAAAALAAGAVVVVAERPVEGPHVLVTDSVVALGELAREVLRRLRAEGSLEVVGLTGSVGKTTTKDVLAQVLAHAGPTVAPRESFNNEIGLPLTVLSATRETRYLVLEMGASGPGHIDYLTRIAPLDVAVVLVVGHAHMGGFGTIDAVAHAKAEIVAGLRDGGTAVLNADDPRVRAMAAAAPGRVILFGRGEDADVRATDVTLDEQARPSFVLHTDSSGARSRHEVSLALHGEHQVSNALAVAGAALALGLDAGAVARGLSRADRVSAHRMAVTHRPDGVVVLDDAYNANPDSMAAALRAAVAMPAQRRVAVLGRMLELGEESERAHEDVGRLAAALGIDVLVAPGITGEQVRRGAGTGVEVHTPADVGAAAELLDGLLRAGDLVLLKGSNGSGVWRLAERLVGEPGGGAQW</sequence>
<comment type="similarity">
    <text evidence="10">Belongs to the MurCDEF family. MurF subfamily.</text>
</comment>
<feature type="domain" description="Mur ligase N-terminal catalytic" evidence="12">
    <location>
        <begin position="32"/>
        <end position="78"/>
    </location>
</feature>
<evidence type="ECO:0000256" key="10">
    <source>
        <dbReference type="HAMAP-Rule" id="MF_02019"/>
    </source>
</evidence>
<evidence type="ECO:0000256" key="4">
    <source>
        <dbReference type="ARBA" id="ARBA00022741"/>
    </source>
</evidence>
<dbReference type="InterPro" id="IPR036615">
    <property type="entry name" value="Mur_ligase_C_dom_sf"/>
</dbReference>
<dbReference type="GO" id="GO:0016874">
    <property type="term" value="F:ligase activity"/>
    <property type="evidence" value="ECO:0007669"/>
    <property type="project" value="UniProtKB-KW"/>
</dbReference>
<keyword evidence="4 10" id="KW-0547">Nucleotide-binding</keyword>
<dbReference type="InterPro" id="IPR004101">
    <property type="entry name" value="Mur_ligase_C"/>
</dbReference>
<dbReference type="Pfam" id="PF08245">
    <property type="entry name" value="Mur_ligase_M"/>
    <property type="match status" value="1"/>
</dbReference>
<dbReference type="NCBIfam" id="TIGR01143">
    <property type="entry name" value="murF"/>
    <property type="match status" value="1"/>
</dbReference>
<dbReference type="SUPFAM" id="SSF53244">
    <property type="entry name" value="MurD-like peptide ligases, peptide-binding domain"/>
    <property type="match status" value="1"/>
</dbReference>
<keyword evidence="8 10" id="KW-0131">Cell cycle</keyword>
<comment type="pathway">
    <text evidence="10 11">Cell wall biogenesis; peptidoglycan biosynthesis.</text>
</comment>
<proteinExistence type="inferred from homology"/>
<evidence type="ECO:0000256" key="7">
    <source>
        <dbReference type="ARBA" id="ARBA00022984"/>
    </source>
</evidence>
<dbReference type="Pfam" id="PF01225">
    <property type="entry name" value="Mur_ligase"/>
    <property type="match status" value="1"/>
</dbReference>
<protein>
    <recommendedName>
        <fullName evidence="10 11">UDP-N-acetylmuramoyl-tripeptide--D-alanyl-D-alanine ligase</fullName>
        <ecNumber evidence="10 11">6.3.2.10</ecNumber>
    </recommendedName>
    <alternativeName>
        <fullName evidence="10">D-alanyl-D-alanine-adding enzyme</fullName>
    </alternativeName>
</protein>
<keyword evidence="7 10" id="KW-0573">Peptidoglycan synthesis</keyword>
<keyword evidence="6 10" id="KW-0133">Cell shape</keyword>
<evidence type="ECO:0000256" key="6">
    <source>
        <dbReference type="ARBA" id="ARBA00022960"/>
    </source>
</evidence>
<dbReference type="Gene3D" id="3.40.1190.10">
    <property type="entry name" value="Mur-like, catalytic domain"/>
    <property type="match status" value="1"/>
</dbReference>
<evidence type="ECO:0000256" key="9">
    <source>
        <dbReference type="ARBA" id="ARBA00023316"/>
    </source>
</evidence>
<dbReference type="PANTHER" id="PTHR43024">
    <property type="entry name" value="UDP-N-ACETYLMURAMOYL-TRIPEPTIDE--D-ALANYL-D-ALANINE LIGASE"/>
    <property type="match status" value="1"/>
</dbReference>
<dbReference type="HAMAP" id="MF_02019">
    <property type="entry name" value="MurF"/>
    <property type="match status" value="1"/>
</dbReference>
<evidence type="ECO:0000256" key="8">
    <source>
        <dbReference type="ARBA" id="ARBA00023306"/>
    </source>
</evidence>
<dbReference type="InterPro" id="IPR036565">
    <property type="entry name" value="Mur-like_cat_sf"/>
</dbReference>
<keyword evidence="5 10" id="KW-0067">ATP-binding</keyword>
<gene>
    <name evidence="10" type="primary">murF</name>
    <name evidence="15" type="ORF">FE251_05330</name>
</gene>
<evidence type="ECO:0000313" key="16">
    <source>
        <dbReference type="Proteomes" id="UP000313948"/>
    </source>
</evidence>
<evidence type="ECO:0000313" key="15">
    <source>
        <dbReference type="EMBL" id="QDB78858.1"/>
    </source>
</evidence>
<feature type="domain" description="Mur ligase C-terminal" evidence="13">
    <location>
        <begin position="328"/>
        <end position="449"/>
    </location>
</feature>
<comment type="catalytic activity">
    <reaction evidence="10 11">
        <text>D-alanyl-D-alanine + UDP-N-acetyl-alpha-D-muramoyl-L-alanyl-gamma-D-glutamyl-meso-2,6-diaminopimelate + ATP = UDP-N-acetyl-alpha-D-muramoyl-L-alanyl-gamma-D-glutamyl-meso-2,6-diaminopimeloyl-D-alanyl-D-alanine + ADP + phosphate + H(+)</text>
        <dbReference type="Rhea" id="RHEA:28374"/>
        <dbReference type="ChEBI" id="CHEBI:15378"/>
        <dbReference type="ChEBI" id="CHEBI:30616"/>
        <dbReference type="ChEBI" id="CHEBI:43474"/>
        <dbReference type="ChEBI" id="CHEBI:57822"/>
        <dbReference type="ChEBI" id="CHEBI:61386"/>
        <dbReference type="ChEBI" id="CHEBI:83905"/>
        <dbReference type="ChEBI" id="CHEBI:456216"/>
        <dbReference type="EC" id="6.3.2.10"/>
    </reaction>
</comment>
<dbReference type="InterPro" id="IPR013221">
    <property type="entry name" value="Mur_ligase_cen"/>
</dbReference>
<dbReference type="Gene3D" id="3.90.190.20">
    <property type="entry name" value="Mur ligase, C-terminal domain"/>
    <property type="match status" value="1"/>
</dbReference>
<comment type="function">
    <text evidence="10 11">Involved in cell wall formation. Catalyzes the final step in the synthesis of UDP-N-acetylmuramoyl-pentapeptide, the precursor of murein.</text>
</comment>
<dbReference type="Pfam" id="PF02875">
    <property type="entry name" value="Mur_ligase_C"/>
    <property type="match status" value="1"/>
</dbReference>
<organism evidence="15 16">
    <name type="scientific">Georgenia wutianyii</name>
    <dbReference type="NCBI Taxonomy" id="2585135"/>
    <lineage>
        <taxon>Bacteria</taxon>
        <taxon>Bacillati</taxon>
        <taxon>Actinomycetota</taxon>
        <taxon>Actinomycetes</taxon>
        <taxon>Micrococcales</taxon>
        <taxon>Bogoriellaceae</taxon>
        <taxon>Georgenia</taxon>
    </lineage>
</organism>
<dbReference type="Gene3D" id="3.40.1390.10">
    <property type="entry name" value="MurE/MurF, N-terminal domain"/>
    <property type="match status" value="1"/>
</dbReference>
<evidence type="ECO:0000256" key="2">
    <source>
        <dbReference type="ARBA" id="ARBA00022598"/>
    </source>
</evidence>
<dbReference type="InterPro" id="IPR051046">
    <property type="entry name" value="MurCDEF_CellWall_CoF430Synth"/>
</dbReference>
<keyword evidence="2 10" id="KW-0436">Ligase</keyword>
<dbReference type="Proteomes" id="UP000313948">
    <property type="component" value="Chromosome"/>
</dbReference>
<dbReference type="InterPro" id="IPR005863">
    <property type="entry name" value="UDP-N-AcMur_synth"/>
</dbReference>
<dbReference type="SUPFAM" id="SSF63418">
    <property type="entry name" value="MurE/MurF N-terminal domain"/>
    <property type="match status" value="1"/>
</dbReference>
<evidence type="ECO:0000259" key="13">
    <source>
        <dbReference type="Pfam" id="PF02875"/>
    </source>
</evidence>
<evidence type="ECO:0000259" key="14">
    <source>
        <dbReference type="Pfam" id="PF08245"/>
    </source>
</evidence>
<accession>A0ABX5VL16</accession>
<evidence type="ECO:0000256" key="11">
    <source>
        <dbReference type="RuleBase" id="RU004136"/>
    </source>
</evidence>
<evidence type="ECO:0000256" key="3">
    <source>
        <dbReference type="ARBA" id="ARBA00022618"/>
    </source>
</evidence>